<dbReference type="PANTHER" id="PTHR23084">
    <property type="entry name" value="PHOSPHATIDYLINOSITOL-4-PHOSPHATE 5-KINASE RELATED"/>
    <property type="match status" value="1"/>
</dbReference>
<protein>
    <submittedName>
        <fullName evidence="3">Uncharacterized protein</fullName>
    </submittedName>
</protein>
<reference evidence="3" key="1">
    <citation type="submission" date="2021-01" db="EMBL/GenBank/DDBJ databases">
        <authorList>
            <consortium name="Genoscope - CEA"/>
            <person name="William W."/>
        </authorList>
    </citation>
    <scope>NUCLEOTIDE SEQUENCE</scope>
</reference>
<dbReference type="OrthoDB" id="270720at2759"/>
<accession>A0A8S1WV22</accession>
<sequence>MFGEQFYLVFGILLNFGEKRENHSKATLYLLVQNLLTYQFELLPTMLGTWDLIIVQPELPRFDEQKCKKGVPFENLNYQKQYFELFYNYLLHHQILLINKLTMRTHQEYQLISTVQMQVQRIRKKYPIQINLESFIQEVQQIFQLENQEIMQKQILNILQKNKILRSSVQINQFRIQEKQIILKANSIYVKINKNGRLMYQNNELNIVFQILNNLCIYHGQVVNKKPNGEGCFKWINGEQYIGQWQNAQKHGIGQWIGLEGDTYIGQWVNGQQDGLGEHKWNGNVYFGQWTNSVKNGYGIEQFLNGDKYIGNYFYGKPQGNGEYRWLDGSIYQGQFLEGKRHGHGMWSNKLGSSYEGDYENDLKHGKGKLIYQDGSYYFGQFVNDMREGQGTYHQSNGVIIDGLWKENRFIGSSNHDSHRQRKEQQQTEQNQRNLIFALNNWQNQKFNLQLKQESKLNQSNRANSTNQQRSSRISRCQRNPNSKSDELQGISIDEAERTIKKKKNYRSQQSNYLLINNNKKSIKNVFEI</sequence>
<dbReference type="AlphaFoldDB" id="A0A8S1WV22"/>
<gene>
    <name evidence="3" type="ORF">POCTA_138.1.T1020069</name>
</gene>
<dbReference type="PANTHER" id="PTHR23084:SF263">
    <property type="entry name" value="MORN REPEAT-CONTAINING PROTEIN 1"/>
    <property type="match status" value="1"/>
</dbReference>
<name>A0A8S1WV22_PAROT</name>
<dbReference type="Proteomes" id="UP000683925">
    <property type="component" value="Unassembled WGS sequence"/>
</dbReference>
<feature type="compositionally biased region" description="Polar residues" evidence="2">
    <location>
        <begin position="457"/>
        <end position="467"/>
    </location>
</feature>
<keyword evidence="4" id="KW-1185">Reference proteome</keyword>
<evidence type="ECO:0000256" key="1">
    <source>
        <dbReference type="ARBA" id="ARBA00022737"/>
    </source>
</evidence>
<organism evidence="3 4">
    <name type="scientific">Paramecium octaurelia</name>
    <dbReference type="NCBI Taxonomy" id="43137"/>
    <lineage>
        <taxon>Eukaryota</taxon>
        <taxon>Sar</taxon>
        <taxon>Alveolata</taxon>
        <taxon>Ciliophora</taxon>
        <taxon>Intramacronucleata</taxon>
        <taxon>Oligohymenophorea</taxon>
        <taxon>Peniculida</taxon>
        <taxon>Parameciidae</taxon>
        <taxon>Paramecium</taxon>
    </lineage>
</organism>
<comment type="caution">
    <text evidence="3">The sequence shown here is derived from an EMBL/GenBank/DDBJ whole genome shotgun (WGS) entry which is preliminary data.</text>
</comment>
<feature type="region of interest" description="Disordered" evidence="2">
    <location>
        <begin position="457"/>
        <end position="490"/>
    </location>
</feature>
<proteinExistence type="predicted"/>
<dbReference type="Pfam" id="PF02493">
    <property type="entry name" value="MORN"/>
    <property type="match status" value="8"/>
</dbReference>
<dbReference type="SMART" id="SM00698">
    <property type="entry name" value="MORN"/>
    <property type="match status" value="8"/>
</dbReference>
<dbReference type="InterPro" id="IPR003409">
    <property type="entry name" value="MORN"/>
</dbReference>
<evidence type="ECO:0000313" key="3">
    <source>
        <dbReference type="EMBL" id="CAD8192450.1"/>
    </source>
</evidence>
<evidence type="ECO:0000256" key="2">
    <source>
        <dbReference type="SAM" id="MobiDB-lite"/>
    </source>
</evidence>
<dbReference type="OMA" id="WKENRFI"/>
<dbReference type="EMBL" id="CAJJDP010000102">
    <property type="protein sequence ID" value="CAD8192450.1"/>
    <property type="molecule type" value="Genomic_DNA"/>
</dbReference>
<keyword evidence="1" id="KW-0677">Repeat</keyword>
<evidence type="ECO:0000313" key="4">
    <source>
        <dbReference type="Proteomes" id="UP000683925"/>
    </source>
</evidence>
<feature type="compositionally biased region" description="Low complexity" evidence="2">
    <location>
        <begin position="468"/>
        <end position="479"/>
    </location>
</feature>